<gene>
    <name evidence="1" type="ORF">K488DRAFT_64307</name>
</gene>
<sequence length="260" mass="29493">RKFHIGIAFEFQDFVLSFGTRDLCFQVHWAASLQSLPRPELNVTQDWGSFVILVANWINGLELNDRVAVDVICNAHNIWFGVGVYTSSELFYLAGLSPCLTVAEVFGVPSRCARLIEAYFCHVQNAEDKIWKLVVKPAICESMLAPHQDNRIAFLEHLHVHSKVSSRISDRMADLRDLHMMTTNADEPFYDVYEPSYMARSLVLPGHLGHLIFGDLKWQALCPVMPHVSALQTQVDPITVLYAHRGKLDVPLYCMHTLLT</sequence>
<protein>
    <submittedName>
        <fullName evidence="1">Uncharacterized protein</fullName>
    </submittedName>
</protein>
<evidence type="ECO:0000313" key="1">
    <source>
        <dbReference type="EMBL" id="KAI0026823.1"/>
    </source>
</evidence>
<reference evidence="1" key="2">
    <citation type="journal article" date="2022" name="New Phytol.">
        <title>Evolutionary transition to the ectomycorrhizal habit in the genomes of a hyperdiverse lineage of mushroom-forming fungi.</title>
        <authorList>
            <person name="Looney B."/>
            <person name="Miyauchi S."/>
            <person name="Morin E."/>
            <person name="Drula E."/>
            <person name="Courty P.E."/>
            <person name="Kohler A."/>
            <person name="Kuo A."/>
            <person name="LaButti K."/>
            <person name="Pangilinan J."/>
            <person name="Lipzen A."/>
            <person name="Riley R."/>
            <person name="Andreopoulos W."/>
            <person name="He G."/>
            <person name="Johnson J."/>
            <person name="Nolan M."/>
            <person name="Tritt A."/>
            <person name="Barry K.W."/>
            <person name="Grigoriev I.V."/>
            <person name="Nagy L.G."/>
            <person name="Hibbett D."/>
            <person name="Henrissat B."/>
            <person name="Matheny P.B."/>
            <person name="Labbe J."/>
            <person name="Martin F.M."/>
        </authorList>
    </citation>
    <scope>NUCLEOTIDE SEQUENCE</scope>
    <source>
        <strain evidence="1">EC-137</strain>
    </source>
</reference>
<name>A0ACB8Q5G0_9AGAM</name>
<feature type="non-terminal residue" evidence="1">
    <location>
        <position position="1"/>
    </location>
</feature>
<comment type="caution">
    <text evidence="1">The sequence shown here is derived from an EMBL/GenBank/DDBJ whole genome shotgun (WGS) entry which is preliminary data.</text>
</comment>
<keyword evidence="2" id="KW-1185">Reference proteome</keyword>
<proteinExistence type="predicted"/>
<dbReference type="Proteomes" id="UP000814128">
    <property type="component" value="Unassembled WGS sequence"/>
</dbReference>
<reference evidence="1" key="1">
    <citation type="submission" date="2021-02" db="EMBL/GenBank/DDBJ databases">
        <authorList>
            <consortium name="DOE Joint Genome Institute"/>
            <person name="Ahrendt S."/>
            <person name="Looney B.P."/>
            <person name="Miyauchi S."/>
            <person name="Morin E."/>
            <person name="Drula E."/>
            <person name="Courty P.E."/>
            <person name="Chicoki N."/>
            <person name="Fauchery L."/>
            <person name="Kohler A."/>
            <person name="Kuo A."/>
            <person name="Labutti K."/>
            <person name="Pangilinan J."/>
            <person name="Lipzen A."/>
            <person name="Riley R."/>
            <person name="Andreopoulos W."/>
            <person name="He G."/>
            <person name="Johnson J."/>
            <person name="Barry K.W."/>
            <person name="Grigoriev I.V."/>
            <person name="Nagy L."/>
            <person name="Hibbett D."/>
            <person name="Henrissat B."/>
            <person name="Matheny P.B."/>
            <person name="Labbe J."/>
            <person name="Martin F."/>
        </authorList>
    </citation>
    <scope>NUCLEOTIDE SEQUENCE</scope>
    <source>
        <strain evidence="1">EC-137</strain>
    </source>
</reference>
<accession>A0ACB8Q5G0</accession>
<evidence type="ECO:0000313" key="2">
    <source>
        <dbReference type="Proteomes" id="UP000814128"/>
    </source>
</evidence>
<organism evidence="1 2">
    <name type="scientific">Vararia minispora EC-137</name>
    <dbReference type="NCBI Taxonomy" id="1314806"/>
    <lineage>
        <taxon>Eukaryota</taxon>
        <taxon>Fungi</taxon>
        <taxon>Dikarya</taxon>
        <taxon>Basidiomycota</taxon>
        <taxon>Agaricomycotina</taxon>
        <taxon>Agaricomycetes</taxon>
        <taxon>Russulales</taxon>
        <taxon>Lachnocladiaceae</taxon>
        <taxon>Vararia</taxon>
    </lineage>
</organism>
<dbReference type="EMBL" id="MU274165">
    <property type="protein sequence ID" value="KAI0026823.1"/>
    <property type="molecule type" value="Genomic_DNA"/>
</dbReference>